<name>A0AA49GCG2_9BACT</name>
<gene>
    <name evidence="3" type="ORF">QYS49_00095</name>
</gene>
<dbReference type="EC" id="2.1.-.-" evidence="3"/>
<dbReference type="CDD" id="cd02440">
    <property type="entry name" value="AdoMet_MTases"/>
    <property type="match status" value="1"/>
</dbReference>
<dbReference type="Pfam" id="PF13649">
    <property type="entry name" value="Methyltransf_25"/>
    <property type="match status" value="1"/>
</dbReference>
<dbReference type="EMBL" id="CP129971">
    <property type="protein sequence ID" value="WKK75918.2"/>
    <property type="molecule type" value="Genomic_DNA"/>
</dbReference>
<dbReference type="Proteomes" id="UP001230496">
    <property type="component" value="Chromosome"/>
</dbReference>
<evidence type="ECO:0000313" key="4">
    <source>
        <dbReference type="Proteomes" id="UP001230496"/>
    </source>
</evidence>
<dbReference type="GO" id="GO:0008168">
    <property type="term" value="F:methyltransferase activity"/>
    <property type="evidence" value="ECO:0007669"/>
    <property type="project" value="UniProtKB-KW"/>
</dbReference>
<evidence type="ECO:0000259" key="2">
    <source>
        <dbReference type="Pfam" id="PF13649"/>
    </source>
</evidence>
<reference evidence="3 4" key="1">
    <citation type="submission" date="2023-08" db="EMBL/GenBank/DDBJ databases">
        <title>Comparative genomics and taxonomic characterization of three novel marine species of genus Marivirga.</title>
        <authorList>
            <person name="Muhammad N."/>
            <person name="Kim S.-G."/>
        </authorList>
    </citation>
    <scope>NUCLEOTIDE SEQUENCE [LARGE SCALE GENOMIC DNA]</scope>
    <source>
        <strain evidence="3 4">BDSF4-3</strain>
    </source>
</reference>
<accession>A0AA49GCG2</accession>
<dbReference type="InterPro" id="IPR041698">
    <property type="entry name" value="Methyltransf_25"/>
</dbReference>
<dbReference type="SUPFAM" id="SSF53335">
    <property type="entry name" value="S-adenosyl-L-methionine-dependent methyltransferases"/>
    <property type="match status" value="1"/>
</dbReference>
<dbReference type="KEGG" id="msaa:QYS49_00095"/>
<dbReference type="InterPro" id="IPR029063">
    <property type="entry name" value="SAM-dependent_MTases_sf"/>
</dbReference>
<dbReference type="AlphaFoldDB" id="A0AA49GCG2"/>
<protein>
    <submittedName>
        <fullName evidence="3">Class I SAM-dependent methyltransferase</fullName>
        <ecNumber evidence="3">2.1.-.-</ecNumber>
    </submittedName>
</protein>
<sequence>MANFNRIAFLYDFLKRLIFSQQLEKAGKYFLDTIPSSSKILIIGGGTGEILKNFNSSHHITYLELSEVMIRKAKKVNSNSRIEFVQADILEWTTNDKFDYVISPFILDCFDEMQLDQIFSGLKNLLNKEGSWIQTDFYPKNRGHKLLINIMYLFFNWATNLKVKKLADFDSLFKKYNFIFKRKALFYHSMVESRIYQKID</sequence>
<proteinExistence type="predicted"/>
<evidence type="ECO:0000256" key="1">
    <source>
        <dbReference type="ARBA" id="ARBA00022679"/>
    </source>
</evidence>
<dbReference type="PANTHER" id="PTHR43861">
    <property type="entry name" value="TRANS-ACONITATE 2-METHYLTRANSFERASE-RELATED"/>
    <property type="match status" value="1"/>
</dbReference>
<dbReference type="GO" id="GO:0032259">
    <property type="term" value="P:methylation"/>
    <property type="evidence" value="ECO:0007669"/>
    <property type="project" value="UniProtKB-KW"/>
</dbReference>
<keyword evidence="3" id="KW-0489">Methyltransferase</keyword>
<keyword evidence="4" id="KW-1185">Reference proteome</keyword>
<keyword evidence="1 3" id="KW-0808">Transferase</keyword>
<dbReference type="Gene3D" id="3.40.50.150">
    <property type="entry name" value="Vaccinia Virus protein VP39"/>
    <property type="match status" value="1"/>
</dbReference>
<feature type="domain" description="Methyltransferase" evidence="2">
    <location>
        <begin position="40"/>
        <end position="130"/>
    </location>
</feature>
<evidence type="ECO:0000313" key="3">
    <source>
        <dbReference type="EMBL" id="WKK75918.2"/>
    </source>
</evidence>
<organism evidence="3 4">
    <name type="scientific">Marivirga salinarum</name>
    <dbReference type="NCBI Taxonomy" id="3059078"/>
    <lineage>
        <taxon>Bacteria</taxon>
        <taxon>Pseudomonadati</taxon>
        <taxon>Bacteroidota</taxon>
        <taxon>Cytophagia</taxon>
        <taxon>Cytophagales</taxon>
        <taxon>Marivirgaceae</taxon>
        <taxon>Marivirga</taxon>
    </lineage>
</organism>
<dbReference type="RefSeq" id="WP_308350893.1">
    <property type="nucleotide sequence ID" value="NZ_CP129971.1"/>
</dbReference>